<protein>
    <submittedName>
        <fullName evidence="3">Uncharacterized protein</fullName>
    </submittedName>
</protein>
<keyword evidence="2" id="KW-1133">Transmembrane helix</keyword>
<gene>
    <name evidence="3" type="ORF">A3H78_00660</name>
</gene>
<keyword evidence="2" id="KW-0812">Transmembrane</keyword>
<organism evidence="3 4">
    <name type="scientific">Candidatus Roizmanbacteria bacterium RIFCSPLOWO2_02_FULL_36_11</name>
    <dbReference type="NCBI Taxonomy" id="1802071"/>
    <lineage>
        <taxon>Bacteria</taxon>
        <taxon>Candidatus Roizmaniibacteriota</taxon>
    </lineage>
</organism>
<evidence type="ECO:0000313" key="3">
    <source>
        <dbReference type="EMBL" id="OGK54971.1"/>
    </source>
</evidence>
<reference evidence="3 4" key="1">
    <citation type="journal article" date="2016" name="Nat. Commun.">
        <title>Thousands of microbial genomes shed light on interconnected biogeochemical processes in an aquifer system.</title>
        <authorList>
            <person name="Anantharaman K."/>
            <person name="Brown C.T."/>
            <person name="Hug L.A."/>
            <person name="Sharon I."/>
            <person name="Castelle C.J."/>
            <person name="Probst A.J."/>
            <person name="Thomas B.C."/>
            <person name="Singh A."/>
            <person name="Wilkins M.J."/>
            <person name="Karaoz U."/>
            <person name="Brodie E.L."/>
            <person name="Williams K.H."/>
            <person name="Hubbard S.S."/>
            <person name="Banfield J.F."/>
        </authorList>
    </citation>
    <scope>NUCLEOTIDE SEQUENCE [LARGE SCALE GENOMIC DNA]</scope>
</reference>
<feature type="compositionally biased region" description="Low complexity" evidence="1">
    <location>
        <begin position="154"/>
        <end position="166"/>
    </location>
</feature>
<keyword evidence="2" id="KW-0472">Membrane</keyword>
<feature type="transmembrane region" description="Helical" evidence="2">
    <location>
        <begin position="211"/>
        <end position="230"/>
    </location>
</feature>
<proteinExistence type="predicted"/>
<accession>A0A1F7JH89</accession>
<feature type="transmembrane region" description="Helical" evidence="2">
    <location>
        <begin position="12"/>
        <end position="34"/>
    </location>
</feature>
<name>A0A1F7JH89_9BACT</name>
<sequence>MVVVRAQTNNRLKVTMLLTVAILLTGILAGFLFISLNNMNEPQTTTDKAAEPESMCPSDGASCTWQYGDKGDVTFEYTITDQTTGKTVKTGQTADNKVTFTPQVNHKYSCKVVVVNECGEGPAKEATNTCSGQIQPTATPEPTTPQPTPTKILPSVTPGPTSTPVPTLKPNEPSKTPTPTEVSIVVTSQPATTVVVAQKTITPTPPPSGNLLPSLILIIAAVTIVGLGLVL</sequence>
<dbReference type="AlphaFoldDB" id="A0A1F7JH89"/>
<dbReference type="EMBL" id="MGAV01000012">
    <property type="protein sequence ID" value="OGK54971.1"/>
    <property type="molecule type" value="Genomic_DNA"/>
</dbReference>
<feature type="region of interest" description="Disordered" evidence="1">
    <location>
        <begin position="127"/>
        <end position="181"/>
    </location>
</feature>
<evidence type="ECO:0000256" key="1">
    <source>
        <dbReference type="SAM" id="MobiDB-lite"/>
    </source>
</evidence>
<evidence type="ECO:0000313" key="4">
    <source>
        <dbReference type="Proteomes" id="UP000177418"/>
    </source>
</evidence>
<dbReference type="Proteomes" id="UP000177418">
    <property type="component" value="Unassembled WGS sequence"/>
</dbReference>
<evidence type="ECO:0000256" key="2">
    <source>
        <dbReference type="SAM" id="Phobius"/>
    </source>
</evidence>
<comment type="caution">
    <text evidence="3">The sequence shown here is derived from an EMBL/GenBank/DDBJ whole genome shotgun (WGS) entry which is preliminary data.</text>
</comment>